<evidence type="ECO:0000313" key="3">
    <source>
        <dbReference type="Proteomes" id="UP000030151"/>
    </source>
</evidence>
<protein>
    <submittedName>
        <fullName evidence="2">Beta-lactamase superfamily protein</fullName>
    </submittedName>
</protein>
<dbReference type="InterPro" id="IPR050789">
    <property type="entry name" value="Diverse_Enzym_Activities"/>
</dbReference>
<dbReference type="SUPFAM" id="SSF56601">
    <property type="entry name" value="beta-lactamase/transpeptidase-like"/>
    <property type="match status" value="1"/>
</dbReference>
<dbReference type="eggNOG" id="ENOG502QQGR">
    <property type="taxonomic scope" value="Eukaryota"/>
</dbReference>
<dbReference type="AlphaFoldDB" id="A0A014QSD6"/>
<sequence>MSFTDEIKQKLSATIDKAVAGEDAIPGTTVVIFAKDGSELFVKSAGKRGVSTNEPMTPDSIFWMASCTKILTGLACMQLVERGVLKLDDAAQTEGFCPEWRDLKVLTPTGELVEKKNSITLRMLLTHTAGFGYSFFSDRLRDWGYPAGIEEFSGDMADIMQPLLFQPGEGWQYGVNMDWAGVILERATGKKLNEYIQENICKPLGLEQLTMFPTEQMKEHLVYMHQRAPDGKLSRRDHLQRRNLTATTAEQQKAIFNSGGAGMFAKPQEYCRVLAALLNDGTCPRTGVKILEKSTVDEMFTNQIPQFPQFGRQGLPTSKPELVNPVPDIYPTPGNPPQGWGLTFMLNGGPTGRSDTTGWWAGIANVFFWADRENGIGGMVCSQILPFGDTRVLGLWVELESLAYQGLKTMTREA</sequence>
<dbReference type="PANTHER" id="PTHR43283">
    <property type="entry name" value="BETA-LACTAMASE-RELATED"/>
    <property type="match status" value="1"/>
</dbReference>
<dbReference type="OrthoDB" id="428260at2759"/>
<dbReference type="Pfam" id="PF00144">
    <property type="entry name" value="Beta-lactamase"/>
    <property type="match status" value="1"/>
</dbReference>
<reference evidence="2 3" key="1">
    <citation type="submission" date="2014-02" db="EMBL/GenBank/DDBJ databases">
        <title>The genome sequence of the entomopathogenic fungus Metarhizium robertsii ARSEF 2575.</title>
        <authorList>
            <person name="Giuliano Garisto Donzelli B."/>
            <person name="Roe B.A."/>
            <person name="Macmil S.L."/>
            <person name="Krasnoff S.B."/>
            <person name="Gibson D.M."/>
        </authorList>
    </citation>
    <scope>NUCLEOTIDE SEQUENCE [LARGE SCALE GENOMIC DNA]</scope>
    <source>
        <strain evidence="2 3">ARSEF 2575</strain>
    </source>
</reference>
<dbReference type="InterPro" id="IPR012338">
    <property type="entry name" value="Beta-lactam/transpept-like"/>
</dbReference>
<dbReference type="Gene3D" id="3.40.710.10">
    <property type="entry name" value="DD-peptidase/beta-lactamase superfamily"/>
    <property type="match status" value="1"/>
</dbReference>
<organism evidence="2 3">
    <name type="scientific">Metarhizium robertsii</name>
    <dbReference type="NCBI Taxonomy" id="568076"/>
    <lineage>
        <taxon>Eukaryota</taxon>
        <taxon>Fungi</taxon>
        <taxon>Dikarya</taxon>
        <taxon>Ascomycota</taxon>
        <taxon>Pezizomycotina</taxon>
        <taxon>Sordariomycetes</taxon>
        <taxon>Hypocreomycetidae</taxon>
        <taxon>Hypocreales</taxon>
        <taxon>Clavicipitaceae</taxon>
        <taxon>Metarhizium</taxon>
    </lineage>
</organism>
<feature type="domain" description="Beta-lactamase-related" evidence="1">
    <location>
        <begin position="16"/>
        <end position="387"/>
    </location>
</feature>
<accession>A0A014QSD6</accession>
<evidence type="ECO:0000259" key="1">
    <source>
        <dbReference type="Pfam" id="PF00144"/>
    </source>
</evidence>
<dbReference type="EMBL" id="JELW01000067">
    <property type="protein sequence ID" value="EXU95738.1"/>
    <property type="molecule type" value="Genomic_DNA"/>
</dbReference>
<dbReference type="InterPro" id="IPR001466">
    <property type="entry name" value="Beta-lactam-related"/>
</dbReference>
<evidence type="ECO:0000313" key="2">
    <source>
        <dbReference type="EMBL" id="EXU95738.1"/>
    </source>
</evidence>
<dbReference type="HOGENOM" id="CLU_020027_11_1_1"/>
<dbReference type="PANTHER" id="PTHR43283:SF3">
    <property type="entry name" value="BETA-LACTAMASE FAMILY PROTEIN (AFU_ORTHOLOGUE AFUA_5G07500)"/>
    <property type="match status" value="1"/>
</dbReference>
<proteinExistence type="predicted"/>
<name>A0A014QSD6_9HYPO</name>
<gene>
    <name evidence="2" type="ORF">X797_011193</name>
</gene>
<dbReference type="Proteomes" id="UP000030151">
    <property type="component" value="Unassembled WGS sequence"/>
</dbReference>
<comment type="caution">
    <text evidence="2">The sequence shown here is derived from an EMBL/GenBank/DDBJ whole genome shotgun (WGS) entry which is preliminary data.</text>
</comment>